<dbReference type="Proteomes" id="UP000226525">
    <property type="component" value="Unassembled WGS sequence"/>
</dbReference>
<feature type="transmembrane region" description="Helical" evidence="1">
    <location>
        <begin position="82"/>
        <end position="100"/>
    </location>
</feature>
<proteinExistence type="predicted"/>
<accession>A0A2D6YHZ4</accession>
<keyword evidence="1" id="KW-1133">Transmembrane helix</keyword>
<organism evidence="2 3">
    <name type="scientific">SAR324 cluster bacterium</name>
    <dbReference type="NCBI Taxonomy" id="2024889"/>
    <lineage>
        <taxon>Bacteria</taxon>
        <taxon>Deltaproteobacteria</taxon>
        <taxon>SAR324 cluster</taxon>
    </lineage>
</organism>
<evidence type="ECO:0008006" key="4">
    <source>
        <dbReference type="Google" id="ProtNLM"/>
    </source>
</evidence>
<evidence type="ECO:0000256" key="1">
    <source>
        <dbReference type="SAM" id="Phobius"/>
    </source>
</evidence>
<keyword evidence="1" id="KW-0472">Membrane</keyword>
<evidence type="ECO:0000313" key="3">
    <source>
        <dbReference type="Proteomes" id="UP000226525"/>
    </source>
</evidence>
<name>A0A2D6YHZ4_9DELT</name>
<protein>
    <recommendedName>
        <fullName evidence="4">Protoporphyrinogen IX oxidase</fullName>
    </recommendedName>
</protein>
<feature type="transmembrane region" description="Helical" evidence="1">
    <location>
        <begin position="53"/>
        <end position="76"/>
    </location>
</feature>
<dbReference type="AlphaFoldDB" id="A0A2D6YHZ4"/>
<dbReference type="EMBL" id="NZEX01000051">
    <property type="protein sequence ID" value="MAH62780.1"/>
    <property type="molecule type" value="Genomic_DNA"/>
</dbReference>
<comment type="caution">
    <text evidence="2">The sequence shown here is derived from an EMBL/GenBank/DDBJ whole genome shotgun (WGS) entry which is preliminary data.</text>
</comment>
<evidence type="ECO:0000313" key="2">
    <source>
        <dbReference type="EMBL" id="MAH62780.1"/>
    </source>
</evidence>
<reference evidence="3" key="1">
    <citation type="submission" date="2017-09" db="EMBL/GenBank/DDBJ databases">
        <title>The Reconstruction of 2,631 Draft Metagenome-Assembled Genomes from the Global Oceans.</title>
        <authorList>
            <person name="Tully B.J."/>
            <person name="Graham E.D."/>
            <person name="Heidelberg J.F."/>
        </authorList>
    </citation>
    <scope>NUCLEOTIDE SEQUENCE [LARGE SCALE GENOMIC DNA]</scope>
</reference>
<feature type="transmembrane region" description="Helical" evidence="1">
    <location>
        <begin position="6"/>
        <end position="32"/>
    </location>
</feature>
<sequence length="136" mass="15299">MLYHTMVAVHVTAVCLVVGTLFVQSLAVVFRFRMTEDAQIAGAQWIQHRIYKFIYYPILGIAVATGLYLAMITGAFSNGLWLHYKLVGLLLLIVFGFLNGMQILKRDLPKPMAMFVHIGIFCTSAFMIYMASAKPF</sequence>
<keyword evidence="1" id="KW-0812">Transmembrane</keyword>
<feature type="transmembrane region" description="Helical" evidence="1">
    <location>
        <begin position="112"/>
        <end position="131"/>
    </location>
</feature>
<gene>
    <name evidence="2" type="ORF">CMN54_04885</name>
</gene>